<sequence length="148" mass="16765">MDVRQARTENLETLLRRYPSLRVFAERTELASSHVSQMKNGVRRMGDEVARRIEAQLGLPHGWMDHPHGIEEDTPAATATPSSLDQRLLQTSPRARRALEQIVRAAEEGRLSEIDLELIQQIATRLASSNGKYDRLRLRARDGDRAAD</sequence>
<accession>A0A6N8EFT2</accession>
<feature type="compositionally biased region" description="Polar residues" evidence="1">
    <location>
        <begin position="77"/>
        <end position="92"/>
    </location>
</feature>
<protein>
    <recommendedName>
        <fullName evidence="4">XRE family transcriptional regulator</fullName>
    </recommendedName>
</protein>
<gene>
    <name evidence="2" type="ORF">GJ668_19270</name>
</gene>
<keyword evidence="3" id="KW-1185">Reference proteome</keyword>
<evidence type="ECO:0000256" key="1">
    <source>
        <dbReference type="SAM" id="MobiDB-lite"/>
    </source>
</evidence>
<reference evidence="2 3" key="1">
    <citation type="submission" date="2019-11" db="EMBL/GenBank/DDBJ databases">
        <title>Whole-genome sequence of the anaerobic purple sulfur bacterium Allochromatium palmeri DSM 15591.</title>
        <authorList>
            <person name="Kyndt J.A."/>
            <person name="Meyer T.E."/>
        </authorList>
    </citation>
    <scope>NUCLEOTIDE SEQUENCE [LARGE SCALE GENOMIC DNA]</scope>
    <source>
        <strain evidence="2 3">DSM 15591</strain>
    </source>
</reference>
<evidence type="ECO:0000313" key="3">
    <source>
        <dbReference type="Proteomes" id="UP000434044"/>
    </source>
</evidence>
<proteinExistence type="predicted"/>
<evidence type="ECO:0008006" key="4">
    <source>
        <dbReference type="Google" id="ProtNLM"/>
    </source>
</evidence>
<dbReference type="EMBL" id="WNKT01000091">
    <property type="protein sequence ID" value="MTW23172.1"/>
    <property type="molecule type" value="Genomic_DNA"/>
</dbReference>
<dbReference type="Proteomes" id="UP000434044">
    <property type="component" value="Unassembled WGS sequence"/>
</dbReference>
<comment type="caution">
    <text evidence="2">The sequence shown here is derived from an EMBL/GenBank/DDBJ whole genome shotgun (WGS) entry which is preliminary data.</text>
</comment>
<dbReference type="OrthoDB" id="9791537at2"/>
<organism evidence="2 3">
    <name type="scientific">Allochromatium palmeri</name>
    <dbReference type="NCBI Taxonomy" id="231048"/>
    <lineage>
        <taxon>Bacteria</taxon>
        <taxon>Pseudomonadati</taxon>
        <taxon>Pseudomonadota</taxon>
        <taxon>Gammaproteobacteria</taxon>
        <taxon>Chromatiales</taxon>
        <taxon>Chromatiaceae</taxon>
        <taxon>Allochromatium</taxon>
    </lineage>
</organism>
<dbReference type="AlphaFoldDB" id="A0A6N8EFT2"/>
<feature type="region of interest" description="Disordered" evidence="1">
    <location>
        <begin position="60"/>
        <end position="92"/>
    </location>
</feature>
<dbReference type="SUPFAM" id="SSF47413">
    <property type="entry name" value="lambda repressor-like DNA-binding domains"/>
    <property type="match status" value="1"/>
</dbReference>
<evidence type="ECO:0000313" key="2">
    <source>
        <dbReference type="EMBL" id="MTW23172.1"/>
    </source>
</evidence>
<dbReference type="GO" id="GO:0003677">
    <property type="term" value="F:DNA binding"/>
    <property type="evidence" value="ECO:0007669"/>
    <property type="project" value="InterPro"/>
</dbReference>
<dbReference type="InterPro" id="IPR010982">
    <property type="entry name" value="Lambda_DNA-bd_dom_sf"/>
</dbReference>
<name>A0A6N8EFT2_9GAMM</name>
<dbReference type="RefSeq" id="WP_155451711.1">
    <property type="nucleotide sequence ID" value="NZ_WNKT01000091.1"/>
</dbReference>